<feature type="non-terminal residue" evidence="1">
    <location>
        <position position="1"/>
    </location>
</feature>
<dbReference type="SUPFAM" id="SSF56601">
    <property type="entry name" value="beta-lactamase/transpeptidase-like"/>
    <property type="match status" value="1"/>
</dbReference>
<evidence type="ECO:0000313" key="1">
    <source>
        <dbReference type="EMBL" id="TGD55559.1"/>
    </source>
</evidence>
<evidence type="ECO:0000313" key="2">
    <source>
        <dbReference type="Proteomes" id="UP000297989"/>
    </source>
</evidence>
<dbReference type="AlphaFoldDB" id="A0A659SKQ9"/>
<dbReference type="Gene3D" id="3.40.710.10">
    <property type="entry name" value="DD-peptidase/beta-lactamase superfamily"/>
    <property type="match status" value="1"/>
</dbReference>
<protein>
    <submittedName>
        <fullName evidence="1">Carboxypeptidase/penicillin-binding protein 1A</fullName>
    </submittedName>
</protein>
<organism evidence="1 2">
    <name type="scientific">Salmonella enterica subsp. enterica serovar Poona</name>
    <dbReference type="NCBI Taxonomy" id="436295"/>
    <lineage>
        <taxon>Bacteria</taxon>
        <taxon>Pseudomonadati</taxon>
        <taxon>Pseudomonadota</taxon>
        <taxon>Gammaproteobacteria</taxon>
        <taxon>Enterobacterales</taxon>
        <taxon>Enterobacteriaceae</taxon>
        <taxon>Salmonella</taxon>
    </lineage>
</organism>
<keyword evidence="1" id="KW-0378">Hydrolase</keyword>
<keyword evidence="1" id="KW-0121">Carboxypeptidase</keyword>
<dbReference type="InterPro" id="IPR012338">
    <property type="entry name" value="Beta-lactam/transpept-like"/>
</dbReference>
<comment type="caution">
    <text evidence="1">The sequence shown here is derived from an EMBL/GenBank/DDBJ whole genome shotgun (WGS) entry which is preliminary data.</text>
</comment>
<dbReference type="GO" id="GO:0004180">
    <property type="term" value="F:carboxypeptidase activity"/>
    <property type="evidence" value="ECO:0007669"/>
    <property type="project" value="UniProtKB-KW"/>
</dbReference>
<feature type="non-terminal residue" evidence="1">
    <location>
        <position position="86"/>
    </location>
</feature>
<name>A0A659SKQ9_SALET</name>
<dbReference type="EMBL" id="PYKK01000026">
    <property type="protein sequence ID" value="TGD55559.1"/>
    <property type="molecule type" value="Genomic_DNA"/>
</dbReference>
<proteinExistence type="predicted"/>
<accession>A0A659SKQ9</accession>
<keyword evidence="1" id="KW-0645">Protease</keyword>
<sequence>LALGSASFKPMQVERGYEVMANGGFLIDPYFISKIENDQGGVIFEAKPKIACPECDIPVIYGNTQKSDVLENTNVEEVAVSQEQQN</sequence>
<reference evidence="1 2" key="1">
    <citation type="submission" date="2018-03" db="EMBL/GenBank/DDBJ databases">
        <title>Non-Typhoidal Salmonella genome sequencing and assembly.</title>
        <authorList>
            <person name="Matchawe C."/>
        </authorList>
    </citation>
    <scope>NUCLEOTIDE SEQUENCE [LARGE SCALE GENOMIC DNA]</scope>
    <source>
        <strain evidence="1 2">8EV</strain>
    </source>
</reference>
<dbReference type="Proteomes" id="UP000297989">
    <property type="component" value="Unassembled WGS sequence"/>
</dbReference>
<gene>
    <name evidence="1" type="primary">mrcA</name>
    <name evidence="1" type="ORF">C9F10_00210</name>
</gene>